<keyword evidence="1" id="KW-1015">Disulfide bond</keyword>
<dbReference type="PANTHER" id="PTHR21261:SF15">
    <property type="entry name" value="BEATEN PATH IIIA, ISOFORM D-RELATED"/>
    <property type="match status" value="1"/>
</dbReference>
<evidence type="ECO:0000256" key="1">
    <source>
        <dbReference type="ARBA" id="ARBA00023157"/>
    </source>
</evidence>
<dbReference type="OrthoDB" id="6363457at2759"/>
<evidence type="ECO:0000313" key="3">
    <source>
        <dbReference type="EMBL" id="KAG0716346.1"/>
    </source>
</evidence>
<feature type="domain" description="Ig-like" evidence="2">
    <location>
        <begin position="167"/>
        <end position="268"/>
    </location>
</feature>
<organism evidence="3 4">
    <name type="scientific">Chionoecetes opilio</name>
    <name type="common">Atlantic snow crab</name>
    <name type="synonym">Cancer opilio</name>
    <dbReference type="NCBI Taxonomy" id="41210"/>
    <lineage>
        <taxon>Eukaryota</taxon>
        <taxon>Metazoa</taxon>
        <taxon>Ecdysozoa</taxon>
        <taxon>Arthropoda</taxon>
        <taxon>Crustacea</taxon>
        <taxon>Multicrustacea</taxon>
        <taxon>Malacostraca</taxon>
        <taxon>Eumalacostraca</taxon>
        <taxon>Eucarida</taxon>
        <taxon>Decapoda</taxon>
        <taxon>Pleocyemata</taxon>
        <taxon>Brachyura</taxon>
        <taxon>Eubrachyura</taxon>
        <taxon>Majoidea</taxon>
        <taxon>Majidae</taxon>
        <taxon>Chionoecetes</taxon>
    </lineage>
</organism>
<dbReference type="EMBL" id="JACEEZ010018938">
    <property type="protein sequence ID" value="KAG0716346.1"/>
    <property type="molecule type" value="Genomic_DNA"/>
</dbReference>
<name>A0A8J4Y359_CHIOP</name>
<accession>A0A8J4Y359</accession>
<dbReference type="PROSITE" id="PS50835">
    <property type="entry name" value="IG_LIKE"/>
    <property type="match status" value="1"/>
</dbReference>
<keyword evidence="4" id="KW-1185">Reference proteome</keyword>
<dbReference type="SUPFAM" id="SSF48726">
    <property type="entry name" value="Immunoglobulin"/>
    <property type="match status" value="1"/>
</dbReference>
<dbReference type="InterPro" id="IPR007110">
    <property type="entry name" value="Ig-like_dom"/>
</dbReference>
<sequence length="339" mass="36943">MESRRLMSQRHVKAGKPQNSTEFKVSLQDVTLTSSGMFTCEVISDENFETFRESANMTVIGKSRKKMGKGCLVPSKIHTSEMQILVRARMWWADVVGVVEMSVVGVVEVEVMDVGVVEMEVVGVGVVVVVVVVEVGMVVEVGVVEMGVVKVGVVLDPPDHAAGHTGPEIQVSGWGGSGPVEVQEGQQVEAECVARGANPPVHLTWFINDTEVPRQYVTPQSSRLEGLNTYTTVVRLQLPARERWDSQGRLHLRCDAEIPGLYRESSVLELHNPVFRRLQQSGYFSAGSSLHSSPLLLAWAVMVVVGGIQALERVGGGAPYLLPQHPNLLLQARPPPPRS</sequence>
<proteinExistence type="predicted"/>
<protein>
    <recommendedName>
        <fullName evidence="2">Ig-like domain-containing protein</fullName>
    </recommendedName>
</protein>
<dbReference type="InterPro" id="IPR013162">
    <property type="entry name" value="CD80_C2-set"/>
</dbReference>
<dbReference type="InterPro" id="IPR013783">
    <property type="entry name" value="Ig-like_fold"/>
</dbReference>
<dbReference type="PANTHER" id="PTHR21261">
    <property type="entry name" value="BEAT PROTEIN"/>
    <property type="match status" value="1"/>
</dbReference>
<comment type="caution">
    <text evidence="3">The sequence shown here is derived from an EMBL/GenBank/DDBJ whole genome shotgun (WGS) entry which is preliminary data.</text>
</comment>
<dbReference type="Proteomes" id="UP000770661">
    <property type="component" value="Unassembled WGS sequence"/>
</dbReference>
<gene>
    <name evidence="3" type="ORF">GWK47_009961</name>
</gene>
<evidence type="ECO:0000313" key="4">
    <source>
        <dbReference type="Proteomes" id="UP000770661"/>
    </source>
</evidence>
<evidence type="ECO:0000259" key="2">
    <source>
        <dbReference type="PROSITE" id="PS50835"/>
    </source>
</evidence>
<dbReference type="AlphaFoldDB" id="A0A8J4Y359"/>
<dbReference type="InterPro" id="IPR036179">
    <property type="entry name" value="Ig-like_dom_sf"/>
</dbReference>
<dbReference type="Gene3D" id="2.60.40.10">
    <property type="entry name" value="Immunoglobulins"/>
    <property type="match status" value="1"/>
</dbReference>
<dbReference type="Pfam" id="PF08205">
    <property type="entry name" value="C2-set_2"/>
    <property type="match status" value="1"/>
</dbReference>
<reference evidence="3" key="1">
    <citation type="submission" date="2020-07" db="EMBL/GenBank/DDBJ databases">
        <title>The High-quality genome of the commercially important snow crab, Chionoecetes opilio.</title>
        <authorList>
            <person name="Jeong J.-H."/>
            <person name="Ryu S."/>
        </authorList>
    </citation>
    <scope>NUCLEOTIDE SEQUENCE</scope>
    <source>
        <strain evidence="3">MADBK_172401_WGS</strain>
        <tissue evidence="3">Digestive gland</tissue>
    </source>
</reference>